<accession>A0A6S6WLW5</accession>
<dbReference type="Pfam" id="PF11454">
    <property type="entry name" value="DUF3016"/>
    <property type="match status" value="1"/>
</dbReference>
<dbReference type="AlphaFoldDB" id="A0A6S6WLW5"/>
<keyword evidence="3" id="KW-1185">Reference proteome</keyword>
<feature type="signal peptide" evidence="1">
    <location>
        <begin position="1"/>
        <end position="22"/>
    </location>
</feature>
<name>A0A6S6WLW5_9GAMM</name>
<dbReference type="InterPro" id="IPR021557">
    <property type="entry name" value="DUF3016"/>
</dbReference>
<feature type="chain" id="PRO_5029004495" description="DUF3016 domain-containing protein" evidence="1">
    <location>
        <begin position="23"/>
        <end position="170"/>
    </location>
</feature>
<organism evidence="2 3">
    <name type="scientific">Pseudidiomarina piscicola</name>
    <dbReference type="NCBI Taxonomy" id="2614830"/>
    <lineage>
        <taxon>Bacteria</taxon>
        <taxon>Pseudomonadati</taxon>
        <taxon>Pseudomonadota</taxon>
        <taxon>Gammaproteobacteria</taxon>
        <taxon>Alteromonadales</taxon>
        <taxon>Idiomarinaceae</taxon>
        <taxon>Pseudidiomarina</taxon>
    </lineage>
</organism>
<dbReference type="EMBL" id="CADCXY010000006">
    <property type="protein sequence ID" value="CAB0151792.1"/>
    <property type="molecule type" value="Genomic_DNA"/>
</dbReference>
<dbReference type="Proteomes" id="UP000481517">
    <property type="component" value="Unassembled WGS sequence"/>
</dbReference>
<sequence>MKKLSQISLGLAAAILSTSVYAAEVTVKWQGVEDYRDIEAVSDIQERFQNRIMNKLTEHWQELGAKLPAANTLAITMTDLDLTGHIEPTYGMGGSGHIRVLDSVSYPTMSFSYTYKGANGEVIAQEADVRLKDLGDRSASLRNTRKSGSDNLFREKRLMTEWVQRQFDVR</sequence>
<protein>
    <recommendedName>
        <fullName evidence="4">DUF3016 domain-containing protein</fullName>
    </recommendedName>
</protein>
<dbReference type="RefSeq" id="WP_173921144.1">
    <property type="nucleotide sequence ID" value="NZ_CADCXY010000006.1"/>
</dbReference>
<evidence type="ECO:0008006" key="4">
    <source>
        <dbReference type="Google" id="ProtNLM"/>
    </source>
</evidence>
<evidence type="ECO:0000313" key="3">
    <source>
        <dbReference type="Proteomes" id="UP000481517"/>
    </source>
</evidence>
<gene>
    <name evidence="2" type="ORF">PSI9734_02157</name>
</gene>
<keyword evidence="1" id="KW-0732">Signal</keyword>
<proteinExistence type="predicted"/>
<evidence type="ECO:0000256" key="1">
    <source>
        <dbReference type="SAM" id="SignalP"/>
    </source>
</evidence>
<reference evidence="2 3" key="1">
    <citation type="submission" date="2020-02" db="EMBL/GenBank/DDBJ databases">
        <authorList>
            <person name="Rodrigo-Torres L."/>
            <person name="Arahal R. D."/>
            <person name="Lucena T."/>
        </authorList>
    </citation>
    <scope>NUCLEOTIDE SEQUENCE [LARGE SCALE GENOMIC DNA]</scope>
    <source>
        <strain evidence="2 3">CECT 9734</strain>
    </source>
</reference>
<evidence type="ECO:0000313" key="2">
    <source>
        <dbReference type="EMBL" id="CAB0151792.1"/>
    </source>
</evidence>